<dbReference type="PANTHER" id="PTHR11941">
    <property type="entry name" value="ENOYL-COA HYDRATASE-RELATED"/>
    <property type="match status" value="1"/>
</dbReference>
<gene>
    <name evidence="6" type="ORF">OWR29_13605</name>
</gene>
<dbReference type="CDD" id="cd06558">
    <property type="entry name" value="crotonase-like"/>
    <property type="match status" value="1"/>
</dbReference>
<dbReference type="Gene3D" id="1.10.12.10">
    <property type="entry name" value="Lyase 2-enoyl-coa Hydratase, Chain A, domain 2"/>
    <property type="match status" value="1"/>
</dbReference>
<dbReference type="SUPFAM" id="SSF52096">
    <property type="entry name" value="ClpP/crotonase"/>
    <property type="match status" value="1"/>
</dbReference>
<evidence type="ECO:0000256" key="1">
    <source>
        <dbReference type="ARBA" id="ARBA00005254"/>
    </source>
</evidence>
<dbReference type="PROSITE" id="PS00166">
    <property type="entry name" value="ENOYL_COA_HYDRATASE"/>
    <property type="match status" value="1"/>
</dbReference>
<comment type="catalytic activity">
    <reaction evidence="3">
        <text>a (3S)-3-hydroxyacyl-CoA = a (2E)-enoyl-CoA + H2O</text>
        <dbReference type="Rhea" id="RHEA:16105"/>
        <dbReference type="ChEBI" id="CHEBI:15377"/>
        <dbReference type="ChEBI" id="CHEBI:57318"/>
        <dbReference type="ChEBI" id="CHEBI:58856"/>
        <dbReference type="EC" id="4.2.1.17"/>
    </reaction>
</comment>
<accession>A0ABT4AXU8</accession>
<comment type="similarity">
    <text evidence="1 5">Belongs to the enoyl-CoA hydratase/isomerase family.</text>
</comment>
<dbReference type="InterPro" id="IPR029045">
    <property type="entry name" value="ClpP/crotonase-like_dom_sf"/>
</dbReference>
<name>A0ABT4AXU8_9ACTN</name>
<evidence type="ECO:0000256" key="4">
    <source>
        <dbReference type="ARBA" id="ARBA00023717"/>
    </source>
</evidence>
<organism evidence="6 7">
    <name type="scientific">Paractinoplanes pyxinae</name>
    <dbReference type="NCBI Taxonomy" id="2997416"/>
    <lineage>
        <taxon>Bacteria</taxon>
        <taxon>Bacillati</taxon>
        <taxon>Actinomycetota</taxon>
        <taxon>Actinomycetes</taxon>
        <taxon>Micromonosporales</taxon>
        <taxon>Micromonosporaceae</taxon>
        <taxon>Paractinoplanes</taxon>
    </lineage>
</organism>
<keyword evidence="7" id="KW-1185">Reference proteome</keyword>
<dbReference type="InterPro" id="IPR014748">
    <property type="entry name" value="Enoyl-CoA_hydra_C"/>
</dbReference>
<evidence type="ECO:0000313" key="6">
    <source>
        <dbReference type="EMBL" id="MCY1139040.1"/>
    </source>
</evidence>
<evidence type="ECO:0000256" key="3">
    <source>
        <dbReference type="ARBA" id="ARBA00023709"/>
    </source>
</evidence>
<evidence type="ECO:0000313" key="7">
    <source>
        <dbReference type="Proteomes" id="UP001151002"/>
    </source>
</evidence>
<comment type="caution">
    <text evidence="6">The sequence shown here is derived from an EMBL/GenBank/DDBJ whole genome shotgun (WGS) entry which is preliminary data.</text>
</comment>
<dbReference type="RefSeq" id="WP_267563119.1">
    <property type="nucleotide sequence ID" value="NZ_JAPNTZ010000004.1"/>
</dbReference>
<keyword evidence="2" id="KW-0456">Lyase</keyword>
<dbReference type="Pfam" id="PF00378">
    <property type="entry name" value="ECH_1"/>
    <property type="match status" value="1"/>
</dbReference>
<dbReference type="PANTHER" id="PTHR11941:SF54">
    <property type="entry name" value="ENOYL-COA HYDRATASE, MITOCHONDRIAL"/>
    <property type="match status" value="1"/>
</dbReference>
<dbReference type="InterPro" id="IPR001753">
    <property type="entry name" value="Enoyl-CoA_hydra/iso"/>
</dbReference>
<evidence type="ECO:0000256" key="5">
    <source>
        <dbReference type="RuleBase" id="RU003707"/>
    </source>
</evidence>
<evidence type="ECO:0000256" key="2">
    <source>
        <dbReference type="ARBA" id="ARBA00023239"/>
    </source>
</evidence>
<sequence>MPEIITEVRDGVGWVTMSNPARRNALSTAMLAALENTVREMDLDLGVRSIVLRGDGESFTAGADISEFAAHHDSAAARETWEGTLTGLFETMSGLTTPLIAMIRGHCFGAGMALALSADLRVAAEGSTFGIPAARLGIGYPFALAQTLVHVVGPAHAGEMLFTARAYADREALTAGLVNRLVPAAELEAVVVAMASAISANAPLAVRAAKAAIKAAAHPALTSRAHQMIAATVGSDDEREGQRAFMERRSPIFRGR</sequence>
<reference evidence="6" key="1">
    <citation type="submission" date="2022-11" db="EMBL/GenBank/DDBJ databases">
        <authorList>
            <person name="Somphong A."/>
            <person name="Phongsopitanun W."/>
        </authorList>
    </citation>
    <scope>NUCLEOTIDE SEQUENCE</scope>
    <source>
        <strain evidence="6">Pm04-4</strain>
    </source>
</reference>
<comment type="catalytic activity">
    <reaction evidence="4">
        <text>a 4-saturated-(3S)-3-hydroxyacyl-CoA = a (3E)-enoyl-CoA + H2O</text>
        <dbReference type="Rhea" id="RHEA:20724"/>
        <dbReference type="ChEBI" id="CHEBI:15377"/>
        <dbReference type="ChEBI" id="CHEBI:58521"/>
        <dbReference type="ChEBI" id="CHEBI:137480"/>
        <dbReference type="EC" id="4.2.1.17"/>
    </reaction>
</comment>
<dbReference type="EMBL" id="JAPNTZ010000004">
    <property type="protein sequence ID" value="MCY1139040.1"/>
    <property type="molecule type" value="Genomic_DNA"/>
</dbReference>
<dbReference type="Gene3D" id="3.90.226.10">
    <property type="entry name" value="2-enoyl-CoA Hydratase, Chain A, domain 1"/>
    <property type="match status" value="1"/>
</dbReference>
<protein>
    <submittedName>
        <fullName evidence="6">Enoyl-CoA hydratase-related protein</fullName>
    </submittedName>
</protein>
<dbReference type="InterPro" id="IPR018376">
    <property type="entry name" value="Enoyl-CoA_hyd/isom_CS"/>
</dbReference>
<proteinExistence type="inferred from homology"/>
<dbReference type="Proteomes" id="UP001151002">
    <property type="component" value="Unassembled WGS sequence"/>
</dbReference>